<reference evidence="2" key="1">
    <citation type="submission" date="2022-11" db="UniProtKB">
        <authorList>
            <consortium name="WormBaseParasite"/>
        </authorList>
    </citation>
    <scope>IDENTIFICATION</scope>
</reference>
<name>A0A914E0D5_9BILA</name>
<keyword evidence="1" id="KW-1185">Reference proteome</keyword>
<proteinExistence type="predicted"/>
<accession>A0A914E0D5</accession>
<evidence type="ECO:0000313" key="2">
    <source>
        <dbReference type="WBParaSite" id="ACRNAN_scaffold4667.g26920.t1"/>
    </source>
</evidence>
<dbReference type="AlphaFoldDB" id="A0A914E0D5"/>
<sequence>MGNFDSRLCECTEVAECRTMVMNSGVENCKSQCKEKLEFFGNNTINFLGCFKEFVEDEIDILDKCLHKDEKFCNKDRTNVKYISIPYEVLFNMVGISDHIPPKNDLGSAILKIPLIKKAHETYGIFREFQSCVNYCLGLESYACFTSKGCMVDIPYSNELVKKFKGCTTDNYKINLNNIKACQCLVNQHNQIQLRGACAFMGNRYYMQ</sequence>
<organism evidence="1 2">
    <name type="scientific">Acrobeloides nanus</name>
    <dbReference type="NCBI Taxonomy" id="290746"/>
    <lineage>
        <taxon>Eukaryota</taxon>
        <taxon>Metazoa</taxon>
        <taxon>Ecdysozoa</taxon>
        <taxon>Nematoda</taxon>
        <taxon>Chromadorea</taxon>
        <taxon>Rhabditida</taxon>
        <taxon>Tylenchina</taxon>
        <taxon>Cephalobomorpha</taxon>
        <taxon>Cephaloboidea</taxon>
        <taxon>Cephalobidae</taxon>
        <taxon>Acrobeloides</taxon>
    </lineage>
</organism>
<dbReference type="PANTHER" id="PTHR34401">
    <property type="entry name" value="PROTEIN CBG12388-RELATED"/>
    <property type="match status" value="1"/>
</dbReference>
<dbReference type="PANTHER" id="PTHR34401:SF6">
    <property type="entry name" value="DUF19 DOMAIN-CONTAINING PROTEIN"/>
    <property type="match status" value="1"/>
</dbReference>
<dbReference type="Proteomes" id="UP000887540">
    <property type="component" value="Unplaced"/>
</dbReference>
<protein>
    <submittedName>
        <fullName evidence="2">Uncharacterized protein</fullName>
    </submittedName>
</protein>
<dbReference type="WBParaSite" id="ACRNAN_scaffold4667.g26920.t1">
    <property type="protein sequence ID" value="ACRNAN_scaffold4667.g26920.t1"/>
    <property type="gene ID" value="ACRNAN_scaffold4667.g26920"/>
</dbReference>
<evidence type="ECO:0000313" key="1">
    <source>
        <dbReference type="Proteomes" id="UP000887540"/>
    </source>
</evidence>